<dbReference type="NCBIfam" id="TIGR01730">
    <property type="entry name" value="RND_mfp"/>
    <property type="match status" value="1"/>
</dbReference>
<organism evidence="4 5">
    <name type="scientific">Polaromonas vacuolata</name>
    <dbReference type="NCBI Taxonomy" id="37448"/>
    <lineage>
        <taxon>Bacteria</taxon>
        <taxon>Pseudomonadati</taxon>
        <taxon>Pseudomonadota</taxon>
        <taxon>Betaproteobacteria</taxon>
        <taxon>Burkholderiales</taxon>
        <taxon>Comamonadaceae</taxon>
        <taxon>Polaromonas</taxon>
    </lineage>
</organism>
<dbReference type="InterPro" id="IPR058625">
    <property type="entry name" value="MdtA-like_BSH"/>
</dbReference>
<dbReference type="InterPro" id="IPR058624">
    <property type="entry name" value="MdtA-like_HH"/>
</dbReference>
<dbReference type="PANTHER" id="PTHR30158:SF3">
    <property type="entry name" value="MULTIDRUG EFFLUX PUMP SUBUNIT ACRA-RELATED"/>
    <property type="match status" value="1"/>
</dbReference>
<name>A0A6H2HA34_9BURK</name>
<gene>
    <name evidence="4" type="primary">srpA_1</name>
    <name evidence="4" type="ORF">HC248_02052</name>
</gene>
<dbReference type="Pfam" id="PF25917">
    <property type="entry name" value="BSH_RND"/>
    <property type="match status" value="1"/>
</dbReference>
<dbReference type="Proteomes" id="UP000502041">
    <property type="component" value="Chromosome"/>
</dbReference>
<reference evidence="4 5" key="1">
    <citation type="submission" date="2020-04" db="EMBL/GenBank/DDBJ databases">
        <title>Complete genome of a Psychrophilic, Marine, Gas Vacuolate Bacterium Polaromonas vacuolata KCTC 22033T.</title>
        <authorList>
            <person name="Hwang K."/>
            <person name="Kim K.M."/>
        </authorList>
    </citation>
    <scope>NUCLEOTIDE SEQUENCE [LARGE SCALE GENOMIC DNA]</scope>
    <source>
        <strain evidence="4 5">KCTC 22033</strain>
    </source>
</reference>
<accession>A0A6H2HA34</accession>
<evidence type="ECO:0000259" key="3">
    <source>
        <dbReference type="Pfam" id="PF25917"/>
    </source>
</evidence>
<evidence type="ECO:0000259" key="2">
    <source>
        <dbReference type="Pfam" id="PF25876"/>
    </source>
</evidence>
<comment type="similarity">
    <text evidence="1">Belongs to the membrane fusion protein (MFP) (TC 8.A.1) family.</text>
</comment>
<evidence type="ECO:0000313" key="5">
    <source>
        <dbReference type="Proteomes" id="UP000502041"/>
    </source>
</evidence>
<dbReference type="GO" id="GO:0022857">
    <property type="term" value="F:transmembrane transporter activity"/>
    <property type="evidence" value="ECO:0007669"/>
    <property type="project" value="InterPro"/>
</dbReference>
<evidence type="ECO:0000313" key="4">
    <source>
        <dbReference type="EMBL" id="QJC56742.1"/>
    </source>
</evidence>
<dbReference type="EMBL" id="CP051461">
    <property type="protein sequence ID" value="QJC56742.1"/>
    <property type="molecule type" value="Genomic_DNA"/>
</dbReference>
<protein>
    <submittedName>
        <fullName evidence="4">Solvent efflux pump periplasmic linker SrpA</fullName>
    </submittedName>
</protein>
<dbReference type="GO" id="GO:0005886">
    <property type="term" value="C:plasma membrane"/>
    <property type="evidence" value="ECO:0007669"/>
    <property type="project" value="TreeGrafter"/>
</dbReference>
<dbReference type="AlphaFoldDB" id="A0A6H2HA34"/>
<dbReference type="GO" id="GO:0046677">
    <property type="term" value="P:response to antibiotic"/>
    <property type="evidence" value="ECO:0007669"/>
    <property type="project" value="TreeGrafter"/>
</dbReference>
<dbReference type="Gene3D" id="2.40.50.100">
    <property type="match status" value="2"/>
</dbReference>
<dbReference type="PANTHER" id="PTHR30158">
    <property type="entry name" value="ACRA/E-RELATED COMPONENT OF DRUG EFFLUX TRANSPORTER"/>
    <property type="match status" value="1"/>
</dbReference>
<keyword evidence="5" id="KW-1185">Reference proteome</keyword>
<feature type="domain" description="Multidrug resistance protein MdtA-like barrel-sandwich hybrid" evidence="3">
    <location>
        <begin position="103"/>
        <end position="239"/>
    </location>
</feature>
<sequence>MLQPQRHLLNTPFLCIFSPAQRSIYSSYLVTGSIDFKKMSHAWPHAKSTLLTMLCLSTLLTACSGKSEAPAVKPPTEVGVVTMQPERQIVTNELPGRTSAFLTAEIRPQVGGIIEQRPFTEGAQVKTGQLLYQLDNASYLAAQANAQALLTRSEAALSAAKRNANRNAELVKINAISQQLADDSQALMLLATSDLAVAKAALDSARINLAYTRIVAPINGRITTSSVTPGALVTANQSARHSLQCCNSIRCMSISPSPAPNYCN</sequence>
<dbReference type="SUPFAM" id="SSF111369">
    <property type="entry name" value="HlyD-like secretion proteins"/>
    <property type="match status" value="1"/>
</dbReference>
<dbReference type="InterPro" id="IPR006143">
    <property type="entry name" value="RND_pump_MFP"/>
</dbReference>
<evidence type="ECO:0000256" key="1">
    <source>
        <dbReference type="ARBA" id="ARBA00009477"/>
    </source>
</evidence>
<dbReference type="KEGG" id="pvac:HC248_02052"/>
<proteinExistence type="inferred from homology"/>
<dbReference type="Pfam" id="PF25876">
    <property type="entry name" value="HH_MFP_RND"/>
    <property type="match status" value="1"/>
</dbReference>
<feature type="domain" description="Multidrug resistance protein MdtA-like alpha-helical hairpin" evidence="2">
    <location>
        <begin position="143"/>
        <end position="212"/>
    </location>
</feature>